<dbReference type="InterPro" id="IPR002711">
    <property type="entry name" value="HNH"/>
</dbReference>
<evidence type="ECO:0000313" key="2">
    <source>
        <dbReference type="EMBL" id="ROH87982.1"/>
    </source>
</evidence>
<feature type="domain" description="HNH nuclease" evidence="1">
    <location>
        <begin position="38"/>
        <end position="113"/>
    </location>
</feature>
<dbReference type="CDD" id="cd00085">
    <property type="entry name" value="HNHc"/>
    <property type="match status" value="1"/>
</dbReference>
<keyword evidence="2" id="KW-0540">Nuclease</keyword>
<dbReference type="EMBL" id="RJVP01000001">
    <property type="protein sequence ID" value="ROH87982.1"/>
    <property type="molecule type" value="Genomic_DNA"/>
</dbReference>
<keyword evidence="2" id="KW-0378">Hydrolase</keyword>
<name>A0A3N0V5W0_9PROT</name>
<dbReference type="RefSeq" id="WP_123235976.1">
    <property type="nucleotide sequence ID" value="NZ_RJVP01000001.1"/>
</dbReference>
<dbReference type="GO" id="GO:0008270">
    <property type="term" value="F:zinc ion binding"/>
    <property type="evidence" value="ECO:0007669"/>
    <property type="project" value="InterPro"/>
</dbReference>
<accession>A0A3N0V5W0</accession>
<reference evidence="2 3" key="1">
    <citation type="submission" date="2018-10" db="EMBL/GenBank/DDBJ databases">
        <authorList>
            <person name="Chen W.-M."/>
        </authorList>
    </citation>
    <scope>NUCLEOTIDE SEQUENCE [LARGE SCALE GENOMIC DNA]</scope>
    <source>
        <strain evidence="2 3">H-5</strain>
    </source>
</reference>
<comment type="caution">
    <text evidence="2">The sequence shown here is derived from an EMBL/GenBank/DDBJ whole genome shotgun (WGS) entry which is preliminary data.</text>
</comment>
<dbReference type="AlphaFoldDB" id="A0A3N0V5W0"/>
<evidence type="ECO:0000259" key="1">
    <source>
        <dbReference type="SMART" id="SM00507"/>
    </source>
</evidence>
<gene>
    <name evidence="2" type="ORF">ED236_00365</name>
</gene>
<dbReference type="Gene3D" id="1.10.30.50">
    <property type="match status" value="1"/>
</dbReference>
<protein>
    <submittedName>
        <fullName evidence="2">HNH endonuclease</fullName>
    </submittedName>
</protein>
<dbReference type="InterPro" id="IPR003615">
    <property type="entry name" value="HNH_nuc"/>
</dbReference>
<sequence length="130" mass="14599">MRDYSKSPGGTWTDYLGRVWPVIKSRHRLKFKYPAHAALRAHVFHRDGYKCVHCKASGIDVPFDYSGADTLFTDSFVLSGFRDFLVVDHVLTLKAGGLNVIENFQTLCETCNKRKSRDDKAAIAAAGRSM</sequence>
<proteinExistence type="predicted"/>
<dbReference type="Proteomes" id="UP000275137">
    <property type="component" value="Unassembled WGS sequence"/>
</dbReference>
<keyword evidence="2" id="KW-0255">Endonuclease</keyword>
<evidence type="ECO:0000313" key="3">
    <source>
        <dbReference type="Proteomes" id="UP000275137"/>
    </source>
</evidence>
<dbReference type="SMART" id="SM00507">
    <property type="entry name" value="HNHc"/>
    <property type="match status" value="1"/>
</dbReference>
<organism evidence="2 3">
    <name type="scientific">Pseudomethylobacillus aquaticus</name>
    <dbReference type="NCBI Taxonomy" id="2676064"/>
    <lineage>
        <taxon>Bacteria</taxon>
        <taxon>Pseudomonadati</taxon>
        <taxon>Pseudomonadota</taxon>
        <taxon>Betaproteobacteria</taxon>
        <taxon>Nitrosomonadales</taxon>
        <taxon>Methylophilaceae</taxon>
        <taxon>Pseudomethylobacillus</taxon>
    </lineage>
</organism>
<dbReference type="GO" id="GO:0003676">
    <property type="term" value="F:nucleic acid binding"/>
    <property type="evidence" value="ECO:0007669"/>
    <property type="project" value="InterPro"/>
</dbReference>
<dbReference type="Pfam" id="PF01844">
    <property type="entry name" value="HNH"/>
    <property type="match status" value="1"/>
</dbReference>
<keyword evidence="3" id="KW-1185">Reference proteome</keyword>
<dbReference type="GO" id="GO:0004519">
    <property type="term" value="F:endonuclease activity"/>
    <property type="evidence" value="ECO:0007669"/>
    <property type="project" value="UniProtKB-KW"/>
</dbReference>